<evidence type="ECO:0000313" key="4">
    <source>
        <dbReference type="Proteomes" id="UP000219329"/>
    </source>
</evidence>
<dbReference type="EMBL" id="NTJZ01000003">
    <property type="protein sequence ID" value="PDH34630.1"/>
    <property type="molecule type" value="Genomic_DNA"/>
</dbReference>
<dbReference type="InterPro" id="IPR012338">
    <property type="entry name" value="Beta-lactam/transpept-like"/>
</dbReference>
<dbReference type="AlphaFoldDB" id="A0A2A5WDQ6"/>
<sequence length="418" mass="46855">MSQKYLAALFGLFSLIFSNTAFAQLEFSTPASVGMSIDGLNRATLRLQQHIDEGDIAGVVAAVARDGKVIYFESLGLMDIEQVKPMQDDTLFRIYSMARQVTSAAALLLYEQGKFQLDDPVSMYLPKFESQRVLLDAESTDLSQTRERTADITVRHLLTHTSGLGSRSSRLYRENSVRDRNITLDQMVDNAARVPLFHDPGTEFRYGIHATIIGKLIEVWAERPFEEFLQEELLQQLNMQGTKFWASGSDRDRLATVYRPTNGELLRYQIESIPFTMRPRLIEGGVGLLSSVMDFVNFSQMLLDGGLFQGERLFQESTVNLMFENAVPERAMPIGSNGYWAGSGWTWGGFNLVLDPNAYSFPVSEGTIWWDGSAGTRYFIDPVQNTVIVIMAQVSPSSGGGFRENFSQLIDAAIINRR</sequence>
<dbReference type="Pfam" id="PF00144">
    <property type="entry name" value="Beta-lactamase"/>
    <property type="match status" value="1"/>
</dbReference>
<evidence type="ECO:0000259" key="2">
    <source>
        <dbReference type="Pfam" id="PF00144"/>
    </source>
</evidence>
<dbReference type="Proteomes" id="UP000219329">
    <property type="component" value="Unassembled WGS sequence"/>
</dbReference>
<dbReference type="SUPFAM" id="SSF56601">
    <property type="entry name" value="beta-lactamase/transpeptidase-like"/>
    <property type="match status" value="1"/>
</dbReference>
<organism evidence="3 4">
    <name type="scientific">OM182 bacterium MED-G28</name>
    <dbReference type="NCBI Taxonomy" id="1986256"/>
    <lineage>
        <taxon>Bacteria</taxon>
        <taxon>Pseudomonadati</taxon>
        <taxon>Pseudomonadota</taxon>
        <taxon>Gammaproteobacteria</taxon>
        <taxon>OMG group</taxon>
        <taxon>OM182 clade</taxon>
    </lineage>
</organism>
<protein>
    <recommendedName>
        <fullName evidence="2">Beta-lactamase-related domain-containing protein</fullName>
    </recommendedName>
</protein>
<dbReference type="PANTHER" id="PTHR43283">
    <property type="entry name" value="BETA-LACTAMASE-RELATED"/>
    <property type="match status" value="1"/>
</dbReference>
<dbReference type="InterPro" id="IPR050789">
    <property type="entry name" value="Diverse_Enzym_Activities"/>
</dbReference>
<accession>A0A2A5WDQ6</accession>
<feature type="signal peptide" evidence="1">
    <location>
        <begin position="1"/>
        <end position="23"/>
    </location>
</feature>
<dbReference type="Gene3D" id="3.40.710.10">
    <property type="entry name" value="DD-peptidase/beta-lactamase superfamily"/>
    <property type="match status" value="1"/>
</dbReference>
<comment type="caution">
    <text evidence="3">The sequence shown here is derived from an EMBL/GenBank/DDBJ whole genome shotgun (WGS) entry which is preliminary data.</text>
</comment>
<feature type="domain" description="Beta-lactamase-related" evidence="2">
    <location>
        <begin position="47"/>
        <end position="399"/>
    </location>
</feature>
<dbReference type="PANTHER" id="PTHR43283:SF3">
    <property type="entry name" value="BETA-LACTAMASE FAMILY PROTEIN (AFU_ORTHOLOGUE AFUA_5G07500)"/>
    <property type="match status" value="1"/>
</dbReference>
<gene>
    <name evidence="3" type="ORF">CNF02_04545</name>
</gene>
<evidence type="ECO:0000256" key="1">
    <source>
        <dbReference type="SAM" id="SignalP"/>
    </source>
</evidence>
<feature type="chain" id="PRO_5012020535" description="Beta-lactamase-related domain-containing protein" evidence="1">
    <location>
        <begin position="24"/>
        <end position="418"/>
    </location>
</feature>
<proteinExistence type="predicted"/>
<evidence type="ECO:0000313" key="3">
    <source>
        <dbReference type="EMBL" id="PDH34630.1"/>
    </source>
</evidence>
<dbReference type="InterPro" id="IPR001466">
    <property type="entry name" value="Beta-lactam-related"/>
</dbReference>
<name>A0A2A5WDQ6_9GAMM</name>
<reference evidence="3 4" key="1">
    <citation type="submission" date="2017-08" db="EMBL/GenBank/DDBJ databases">
        <title>Fine stratification of microbial communities through a metagenomic profile of the photic zone.</title>
        <authorList>
            <person name="Haro-Moreno J.M."/>
            <person name="Lopez-Perez M."/>
            <person name="De La Torre J."/>
            <person name="Picazo A."/>
            <person name="Camacho A."/>
            <person name="Rodriguez-Valera F."/>
        </authorList>
    </citation>
    <scope>NUCLEOTIDE SEQUENCE [LARGE SCALE GENOMIC DNA]</scope>
    <source>
        <strain evidence="3">MED-G28</strain>
    </source>
</reference>
<keyword evidence="1" id="KW-0732">Signal</keyword>